<feature type="compositionally biased region" description="Basic and acidic residues" evidence="2">
    <location>
        <begin position="192"/>
        <end position="210"/>
    </location>
</feature>
<dbReference type="InterPro" id="IPR040256">
    <property type="entry name" value="At4g02000-like"/>
</dbReference>
<dbReference type="GO" id="GO:0003676">
    <property type="term" value="F:nucleic acid binding"/>
    <property type="evidence" value="ECO:0007669"/>
    <property type="project" value="InterPro"/>
</dbReference>
<proteinExistence type="predicted"/>
<dbReference type="GO" id="GO:0008270">
    <property type="term" value="F:zinc ion binding"/>
    <property type="evidence" value="ECO:0007669"/>
    <property type="project" value="UniProtKB-KW"/>
</dbReference>
<evidence type="ECO:0000256" key="1">
    <source>
        <dbReference type="PROSITE-ProRule" id="PRU00047"/>
    </source>
</evidence>
<feature type="domain" description="CCHC-type" evidence="3">
    <location>
        <begin position="80"/>
        <end position="95"/>
    </location>
</feature>
<feature type="compositionally biased region" description="Polar residues" evidence="2">
    <location>
        <begin position="360"/>
        <end position="372"/>
    </location>
</feature>
<dbReference type="InterPro" id="IPR001878">
    <property type="entry name" value="Znf_CCHC"/>
</dbReference>
<comment type="caution">
    <text evidence="4">The sequence shown here is derived from an EMBL/GenBank/DDBJ whole genome shotgun (WGS) entry which is preliminary data.</text>
</comment>
<dbReference type="PANTHER" id="PTHR31286:SF99">
    <property type="entry name" value="DUF4283 DOMAIN-CONTAINING PROTEIN"/>
    <property type="match status" value="1"/>
</dbReference>
<keyword evidence="5" id="KW-1185">Reference proteome</keyword>
<dbReference type="AlphaFoldDB" id="A0AAV0MFS9"/>
<feature type="region of interest" description="Disordered" evidence="2">
    <location>
        <begin position="107"/>
        <end position="157"/>
    </location>
</feature>
<feature type="compositionally biased region" description="Basic residues" evidence="2">
    <location>
        <begin position="322"/>
        <end position="337"/>
    </location>
</feature>
<dbReference type="PANTHER" id="PTHR31286">
    <property type="entry name" value="GLYCINE-RICH CELL WALL STRUCTURAL PROTEIN 1.8-LIKE"/>
    <property type="match status" value="1"/>
</dbReference>
<evidence type="ECO:0000313" key="5">
    <source>
        <dbReference type="Proteomes" id="UP001154282"/>
    </source>
</evidence>
<dbReference type="PROSITE" id="PS50158">
    <property type="entry name" value="ZF_CCHC"/>
    <property type="match status" value="1"/>
</dbReference>
<evidence type="ECO:0000313" key="4">
    <source>
        <dbReference type="EMBL" id="CAI0445112.1"/>
    </source>
</evidence>
<keyword evidence="1" id="KW-0863">Zinc-finger</keyword>
<feature type="compositionally biased region" description="Polar residues" evidence="2">
    <location>
        <begin position="247"/>
        <end position="256"/>
    </location>
</feature>
<protein>
    <recommendedName>
        <fullName evidence="3">CCHC-type domain-containing protein</fullName>
    </recommendedName>
</protein>
<feature type="region of interest" description="Disordered" evidence="2">
    <location>
        <begin position="178"/>
        <end position="408"/>
    </location>
</feature>
<organism evidence="4 5">
    <name type="scientific">Linum tenue</name>
    <dbReference type="NCBI Taxonomy" id="586396"/>
    <lineage>
        <taxon>Eukaryota</taxon>
        <taxon>Viridiplantae</taxon>
        <taxon>Streptophyta</taxon>
        <taxon>Embryophyta</taxon>
        <taxon>Tracheophyta</taxon>
        <taxon>Spermatophyta</taxon>
        <taxon>Magnoliopsida</taxon>
        <taxon>eudicotyledons</taxon>
        <taxon>Gunneridae</taxon>
        <taxon>Pentapetalae</taxon>
        <taxon>rosids</taxon>
        <taxon>fabids</taxon>
        <taxon>Malpighiales</taxon>
        <taxon>Linaceae</taxon>
        <taxon>Linum</taxon>
    </lineage>
</organism>
<dbReference type="EMBL" id="CAMGYJ010000007">
    <property type="protein sequence ID" value="CAI0445112.1"/>
    <property type="molecule type" value="Genomic_DNA"/>
</dbReference>
<name>A0AAV0MFS9_9ROSI</name>
<evidence type="ECO:0000256" key="2">
    <source>
        <dbReference type="SAM" id="MobiDB-lite"/>
    </source>
</evidence>
<gene>
    <name evidence="4" type="ORF">LITE_LOCUS28426</name>
</gene>
<evidence type="ECO:0000259" key="3">
    <source>
        <dbReference type="PROSITE" id="PS50158"/>
    </source>
</evidence>
<keyword evidence="1" id="KW-0862">Zinc</keyword>
<sequence>MIVWVQLPALKIHFYHKEVLTMLGNLIGRTIKLDYHTLTQQRAKFARLAVEVDISKALVPRIWLDDEWQKVEYENLPEVCFKCGKIGHNIGTCPQIVTVASLPQGKLDGNPVPAGPSPSSEDPNPGFGPWKLVTRNSRRNSGDMQRKGKGEQDAGTQLIVSKNGNRGAAGKEANQTLPILAPTNDPSHQHNRAQERKVSNGKKSADDGKKGKGKAINDTAGKAKGLLGPGPNSEACPKSPRQIVQEGASTSHSPPGSSVGLVTRLKSPDAASGLTAQKPAAGPPQPPIFRSVLGPNGTLMQIVDNPLSPIDSSEPIPSLTARTKRNKSKKTQGKRSPTKLNPMKPLQIWSPVKKRKPKSNSRLASLTLQEINAWTEAAKRPPNGDGEKVSIGLDGQVQEESLRGASSS</sequence>
<dbReference type="SUPFAM" id="SSF57756">
    <property type="entry name" value="Retrovirus zinc finger-like domains"/>
    <property type="match status" value="1"/>
</dbReference>
<dbReference type="InterPro" id="IPR036875">
    <property type="entry name" value="Znf_CCHC_sf"/>
</dbReference>
<keyword evidence="1" id="KW-0479">Metal-binding</keyword>
<accession>A0AAV0MFS9</accession>
<dbReference type="Proteomes" id="UP001154282">
    <property type="component" value="Unassembled WGS sequence"/>
</dbReference>
<feature type="compositionally biased region" description="Basic and acidic residues" evidence="2">
    <location>
        <begin position="140"/>
        <end position="152"/>
    </location>
</feature>
<reference evidence="4" key="1">
    <citation type="submission" date="2022-08" db="EMBL/GenBank/DDBJ databases">
        <authorList>
            <person name="Gutierrez-Valencia J."/>
        </authorList>
    </citation>
    <scope>NUCLEOTIDE SEQUENCE</scope>
</reference>